<dbReference type="VEuPathDB" id="VectorBase:AALC636_032740"/>
<organism evidence="2">
    <name type="scientific">Aedes albopictus</name>
    <name type="common">Asian tiger mosquito</name>
    <name type="synonym">Stegomyia albopicta</name>
    <dbReference type="NCBI Taxonomy" id="7160"/>
    <lineage>
        <taxon>Eukaryota</taxon>
        <taxon>Metazoa</taxon>
        <taxon>Ecdysozoa</taxon>
        <taxon>Arthropoda</taxon>
        <taxon>Hexapoda</taxon>
        <taxon>Insecta</taxon>
        <taxon>Pterygota</taxon>
        <taxon>Neoptera</taxon>
        <taxon>Endopterygota</taxon>
        <taxon>Diptera</taxon>
        <taxon>Nematocera</taxon>
        <taxon>Culicoidea</taxon>
        <taxon>Culicidae</taxon>
        <taxon>Culicinae</taxon>
        <taxon>Aedini</taxon>
        <taxon>Aedes</taxon>
        <taxon>Stegomyia</taxon>
    </lineage>
</organism>
<feature type="compositionally biased region" description="Acidic residues" evidence="1">
    <location>
        <begin position="99"/>
        <end position="112"/>
    </location>
</feature>
<proteinExistence type="evidence at transcript level"/>
<sequence>MDIYYMSDSIQYGSFRNPLYRDYEKFPYGTLENPLNSPPKSSGQQMQKQQQQRDGYNVTQGKSKSKSSKDSCPFCKDQKKRPLGAYLRKRGQRITSESISEDVEECLEEQQEESTTPAGGSPTNNELSGHDHHHQHERSHQVLAGGRFSRQESNESDVK</sequence>
<evidence type="ECO:0000256" key="1">
    <source>
        <dbReference type="SAM" id="MobiDB-lite"/>
    </source>
</evidence>
<feature type="compositionally biased region" description="Polar residues" evidence="1">
    <location>
        <begin position="33"/>
        <end position="43"/>
    </location>
</feature>
<feature type="compositionally biased region" description="Basic and acidic residues" evidence="1">
    <location>
        <begin position="149"/>
        <end position="159"/>
    </location>
</feature>
<dbReference type="VEuPathDB" id="VectorBase:AALFPA_054113"/>
<reference evidence="2" key="1">
    <citation type="journal article" date="2014" name="PLoS Negl. Trop. Dis.">
        <title>Identification and characterization of seminal fluid proteins in the Asian tiger mosquito, Aedes albopictus.</title>
        <authorList>
            <person name="Boes K.E."/>
            <person name="Ribeiro J.M."/>
            <person name="Wong A."/>
            <person name="Harrington L.C."/>
            <person name="Wolfner M.F."/>
            <person name="Sirot L.K."/>
        </authorList>
    </citation>
    <scope>NUCLEOTIDE SEQUENCE</scope>
    <source>
        <tissue evidence="2">Reproductive organs</tissue>
    </source>
</reference>
<dbReference type="EMBL" id="GAPW01005309">
    <property type="protein sequence ID" value="JAC08289.1"/>
    <property type="molecule type" value="mRNA"/>
</dbReference>
<feature type="compositionally biased region" description="Polar residues" evidence="1">
    <location>
        <begin position="114"/>
        <end position="127"/>
    </location>
</feature>
<accession>A0A023EHF5</accession>
<dbReference type="AlphaFoldDB" id="A0A023EHF5"/>
<protein>
    <submittedName>
        <fullName evidence="2">Uncharacterized protein</fullName>
    </submittedName>
</protein>
<feature type="region of interest" description="Disordered" evidence="1">
    <location>
        <begin position="27"/>
        <end position="159"/>
    </location>
</feature>
<evidence type="ECO:0000313" key="2">
    <source>
        <dbReference type="EMBL" id="JAC08289.1"/>
    </source>
</evidence>
<dbReference type="VEuPathDB" id="VectorBase:AALF010621"/>
<name>A0A023EHF5_AEDAL</name>
<feature type="compositionally biased region" description="Basic residues" evidence="1">
    <location>
        <begin position="78"/>
        <end position="92"/>
    </location>
</feature>